<dbReference type="SUPFAM" id="SSF52266">
    <property type="entry name" value="SGNH hydrolase"/>
    <property type="match status" value="1"/>
</dbReference>
<name>A0A917HID1_9SPHI</name>
<dbReference type="PANTHER" id="PTHR14209:SF19">
    <property type="entry name" value="ISOAMYL ACETATE-HYDROLYZING ESTERASE 1 HOMOLOG"/>
    <property type="match status" value="1"/>
</dbReference>
<evidence type="ECO:0000259" key="2">
    <source>
        <dbReference type="Pfam" id="PF13472"/>
    </source>
</evidence>
<protein>
    <recommendedName>
        <fullName evidence="2">SGNH hydrolase-type esterase domain-containing protein</fullName>
    </recommendedName>
</protein>
<dbReference type="GO" id="GO:0016788">
    <property type="term" value="F:hydrolase activity, acting on ester bonds"/>
    <property type="evidence" value="ECO:0007669"/>
    <property type="project" value="UniProtKB-ARBA"/>
</dbReference>
<feature type="signal peptide" evidence="1">
    <location>
        <begin position="1"/>
        <end position="26"/>
    </location>
</feature>
<comment type="caution">
    <text evidence="3">The sequence shown here is derived from an EMBL/GenBank/DDBJ whole genome shotgun (WGS) entry which is preliminary data.</text>
</comment>
<dbReference type="PROSITE" id="PS51257">
    <property type="entry name" value="PROKAR_LIPOPROTEIN"/>
    <property type="match status" value="1"/>
</dbReference>
<evidence type="ECO:0000313" key="4">
    <source>
        <dbReference type="Proteomes" id="UP000660862"/>
    </source>
</evidence>
<dbReference type="Pfam" id="PF13472">
    <property type="entry name" value="Lipase_GDSL_2"/>
    <property type="match status" value="1"/>
</dbReference>
<dbReference type="AlphaFoldDB" id="A0A917HID1"/>
<organism evidence="3 4">
    <name type="scientific">Parapedobacter pyrenivorans</name>
    <dbReference type="NCBI Taxonomy" id="1305674"/>
    <lineage>
        <taxon>Bacteria</taxon>
        <taxon>Pseudomonadati</taxon>
        <taxon>Bacteroidota</taxon>
        <taxon>Sphingobacteriia</taxon>
        <taxon>Sphingobacteriales</taxon>
        <taxon>Sphingobacteriaceae</taxon>
        <taxon>Parapedobacter</taxon>
    </lineage>
</organism>
<reference evidence="3" key="1">
    <citation type="journal article" date="2014" name="Int. J. Syst. Evol. Microbiol.">
        <title>Complete genome sequence of Corynebacterium casei LMG S-19264T (=DSM 44701T), isolated from a smear-ripened cheese.</title>
        <authorList>
            <consortium name="US DOE Joint Genome Institute (JGI-PGF)"/>
            <person name="Walter F."/>
            <person name="Albersmeier A."/>
            <person name="Kalinowski J."/>
            <person name="Ruckert C."/>
        </authorList>
    </citation>
    <scope>NUCLEOTIDE SEQUENCE</scope>
    <source>
        <strain evidence="3">CGMCC 1.12195</strain>
    </source>
</reference>
<feature type="domain" description="SGNH hydrolase-type esterase" evidence="2">
    <location>
        <begin position="38"/>
        <end position="228"/>
    </location>
</feature>
<evidence type="ECO:0000256" key="1">
    <source>
        <dbReference type="SAM" id="SignalP"/>
    </source>
</evidence>
<evidence type="ECO:0000313" key="3">
    <source>
        <dbReference type="EMBL" id="GGG79581.1"/>
    </source>
</evidence>
<keyword evidence="4" id="KW-1185">Reference proteome</keyword>
<reference evidence="3" key="2">
    <citation type="submission" date="2020-09" db="EMBL/GenBank/DDBJ databases">
        <authorList>
            <person name="Sun Q."/>
            <person name="Zhou Y."/>
        </authorList>
    </citation>
    <scope>NUCLEOTIDE SEQUENCE</scope>
    <source>
        <strain evidence="3">CGMCC 1.12195</strain>
    </source>
</reference>
<gene>
    <name evidence="3" type="ORF">GCM10007415_09750</name>
</gene>
<sequence length="244" mass="27505">MNDRCRIFRFASMVLLLAFGCLKSQGAVVEGDTLVIVAFGNSTTAPRAGVEAVYPERLHRILVDRGVPNRIVNAGLGGSHTGSITDNARHQVAHGRDRFKEAVLAHQPKWVIIWFGINDAWVDDETTGQPRIPLADYKQNLIFFIQSIRQAGGDVVLLTPNPLGARYEPWRLNRLQRYRKATIRIARTYHTQLVDVWGLCTDYVRQHRATMDNLLLDGMHPNDSMHKLTAEAVADRLLTKIDND</sequence>
<dbReference type="InterPro" id="IPR045136">
    <property type="entry name" value="Iah1-like"/>
</dbReference>
<dbReference type="InterPro" id="IPR036514">
    <property type="entry name" value="SGNH_hydro_sf"/>
</dbReference>
<dbReference type="PANTHER" id="PTHR14209">
    <property type="entry name" value="ISOAMYL ACETATE-HYDROLYZING ESTERASE 1"/>
    <property type="match status" value="1"/>
</dbReference>
<dbReference type="Proteomes" id="UP000660862">
    <property type="component" value="Unassembled WGS sequence"/>
</dbReference>
<dbReference type="InterPro" id="IPR013830">
    <property type="entry name" value="SGNH_hydro"/>
</dbReference>
<dbReference type="RefSeq" id="WP_188504783.1">
    <property type="nucleotide sequence ID" value="NZ_BMER01000001.1"/>
</dbReference>
<feature type="chain" id="PRO_5037908472" description="SGNH hydrolase-type esterase domain-containing protein" evidence="1">
    <location>
        <begin position="27"/>
        <end position="244"/>
    </location>
</feature>
<proteinExistence type="predicted"/>
<dbReference type="Gene3D" id="3.40.50.1110">
    <property type="entry name" value="SGNH hydrolase"/>
    <property type="match status" value="1"/>
</dbReference>
<keyword evidence="1" id="KW-0732">Signal</keyword>
<accession>A0A917HID1</accession>
<dbReference type="EMBL" id="BMER01000001">
    <property type="protein sequence ID" value="GGG79581.1"/>
    <property type="molecule type" value="Genomic_DNA"/>
</dbReference>